<sequence length="270" mass="27524">MSIAKNLRRPSFGVAAAAAFLALIAAAALFPSLFARFDPVAVVGPSLAAPDPQFWLGTDLNGRDVFSRVVYGARMSLAAGVVAIVISVVLGGLLGMAAGYLGGWADAVISRCVEVLVSIPGLLLSLAVISILGFGVDKVAIAVGIAGIPGFVRIARAQTLKIVNLPYFDAALTSGTGGFKSIITHVVPNAAGAIAVVAGLDLGGAILSIASLSFLGFGAVPPMPEWGSQINEGRLYIATAWWWSLAPAAVVALTVLSVNRLSSQIGTKES</sequence>
<dbReference type="EMBL" id="BJNY01000026">
    <property type="protein sequence ID" value="GED07745.1"/>
    <property type="molecule type" value="Genomic_DNA"/>
</dbReference>
<dbReference type="AlphaFoldDB" id="A0A4Y4DVW5"/>
<name>A0A4Y4DVW5_GLUUR</name>
<keyword evidence="3" id="KW-1003">Cell membrane</keyword>
<dbReference type="CDD" id="cd06261">
    <property type="entry name" value="TM_PBP2"/>
    <property type="match status" value="1"/>
</dbReference>
<comment type="caution">
    <text evidence="9">The sequence shown here is derived from an EMBL/GenBank/DDBJ whole genome shotgun (WGS) entry which is preliminary data.</text>
</comment>
<feature type="transmembrane region" description="Helical" evidence="7">
    <location>
        <begin position="240"/>
        <end position="258"/>
    </location>
</feature>
<evidence type="ECO:0000256" key="5">
    <source>
        <dbReference type="ARBA" id="ARBA00022989"/>
    </source>
</evidence>
<evidence type="ECO:0000313" key="9">
    <source>
        <dbReference type="EMBL" id="GED07745.1"/>
    </source>
</evidence>
<keyword evidence="10" id="KW-1185">Reference proteome</keyword>
<evidence type="ECO:0000256" key="7">
    <source>
        <dbReference type="RuleBase" id="RU363032"/>
    </source>
</evidence>
<feature type="transmembrane region" description="Helical" evidence="7">
    <location>
        <begin position="113"/>
        <end position="133"/>
    </location>
</feature>
<dbReference type="InterPro" id="IPR050366">
    <property type="entry name" value="BP-dependent_transpt_permease"/>
</dbReference>
<feature type="transmembrane region" description="Helical" evidence="7">
    <location>
        <begin position="190"/>
        <end position="220"/>
    </location>
</feature>
<organism evidence="9 10">
    <name type="scientific">Glutamicibacter uratoxydans</name>
    <name type="common">Arthrobacter uratoxydans</name>
    <dbReference type="NCBI Taxonomy" id="43667"/>
    <lineage>
        <taxon>Bacteria</taxon>
        <taxon>Bacillati</taxon>
        <taxon>Actinomycetota</taxon>
        <taxon>Actinomycetes</taxon>
        <taxon>Micrococcales</taxon>
        <taxon>Micrococcaceae</taxon>
        <taxon>Glutamicibacter</taxon>
    </lineage>
</organism>
<feature type="transmembrane region" description="Helical" evidence="7">
    <location>
        <begin position="139"/>
        <end position="155"/>
    </location>
</feature>
<keyword evidence="5 7" id="KW-1133">Transmembrane helix</keyword>
<evidence type="ECO:0000256" key="2">
    <source>
        <dbReference type="ARBA" id="ARBA00022448"/>
    </source>
</evidence>
<keyword evidence="6 7" id="KW-0472">Membrane</keyword>
<proteinExistence type="inferred from homology"/>
<reference evidence="9 10" key="1">
    <citation type="submission" date="2019-06" db="EMBL/GenBank/DDBJ databases">
        <title>Whole genome shotgun sequence of Glutamicibacter uratoxydans NBRC 15515.</title>
        <authorList>
            <person name="Hosoyama A."/>
            <person name="Uohara A."/>
            <person name="Ohji S."/>
            <person name="Ichikawa N."/>
        </authorList>
    </citation>
    <scope>NUCLEOTIDE SEQUENCE [LARGE SCALE GENOMIC DNA]</scope>
    <source>
        <strain evidence="9 10">NBRC 15515</strain>
    </source>
</reference>
<evidence type="ECO:0000256" key="3">
    <source>
        <dbReference type="ARBA" id="ARBA00022475"/>
    </source>
</evidence>
<dbReference type="Pfam" id="PF00528">
    <property type="entry name" value="BPD_transp_1"/>
    <property type="match status" value="1"/>
</dbReference>
<feature type="domain" description="ABC transmembrane type-1" evidence="8">
    <location>
        <begin position="73"/>
        <end position="262"/>
    </location>
</feature>
<comment type="subcellular location">
    <subcellularLocation>
        <location evidence="1 7">Cell membrane</location>
        <topology evidence="1 7">Multi-pass membrane protein</topology>
    </subcellularLocation>
</comment>
<dbReference type="Proteomes" id="UP000316612">
    <property type="component" value="Unassembled WGS sequence"/>
</dbReference>
<protein>
    <submittedName>
        <fullName evidence="9">ABC transporter permease</fullName>
    </submittedName>
</protein>
<dbReference type="Gene3D" id="1.10.3720.10">
    <property type="entry name" value="MetI-like"/>
    <property type="match status" value="1"/>
</dbReference>
<keyword evidence="4 7" id="KW-0812">Transmembrane</keyword>
<dbReference type="SUPFAM" id="SSF161098">
    <property type="entry name" value="MetI-like"/>
    <property type="match status" value="1"/>
</dbReference>
<dbReference type="OrthoDB" id="9812701at2"/>
<feature type="transmembrane region" description="Helical" evidence="7">
    <location>
        <begin position="72"/>
        <end position="101"/>
    </location>
</feature>
<dbReference type="GO" id="GO:0005886">
    <property type="term" value="C:plasma membrane"/>
    <property type="evidence" value="ECO:0007669"/>
    <property type="project" value="UniProtKB-SubCell"/>
</dbReference>
<accession>A0A4Y4DVW5</accession>
<dbReference type="GO" id="GO:0055085">
    <property type="term" value="P:transmembrane transport"/>
    <property type="evidence" value="ECO:0007669"/>
    <property type="project" value="InterPro"/>
</dbReference>
<dbReference type="PROSITE" id="PS50928">
    <property type="entry name" value="ABC_TM1"/>
    <property type="match status" value="1"/>
</dbReference>
<dbReference type="InterPro" id="IPR000515">
    <property type="entry name" value="MetI-like"/>
</dbReference>
<dbReference type="RefSeq" id="WP_141367162.1">
    <property type="nucleotide sequence ID" value="NZ_BAAAJL010000014.1"/>
</dbReference>
<evidence type="ECO:0000259" key="8">
    <source>
        <dbReference type="PROSITE" id="PS50928"/>
    </source>
</evidence>
<dbReference type="InterPro" id="IPR035906">
    <property type="entry name" value="MetI-like_sf"/>
</dbReference>
<keyword evidence="2 7" id="KW-0813">Transport</keyword>
<dbReference type="PANTHER" id="PTHR43386:SF1">
    <property type="entry name" value="D,D-DIPEPTIDE TRANSPORT SYSTEM PERMEASE PROTEIN DDPC-RELATED"/>
    <property type="match status" value="1"/>
</dbReference>
<comment type="similarity">
    <text evidence="7">Belongs to the binding-protein-dependent transport system permease family.</text>
</comment>
<dbReference type="PANTHER" id="PTHR43386">
    <property type="entry name" value="OLIGOPEPTIDE TRANSPORT SYSTEM PERMEASE PROTEIN APPC"/>
    <property type="match status" value="1"/>
</dbReference>
<evidence type="ECO:0000313" key="10">
    <source>
        <dbReference type="Proteomes" id="UP000316612"/>
    </source>
</evidence>
<evidence type="ECO:0000256" key="1">
    <source>
        <dbReference type="ARBA" id="ARBA00004651"/>
    </source>
</evidence>
<evidence type="ECO:0000256" key="4">
    <source>
        <dbReference type="ARBA" id="ARBA00022692"/>
    </source>
</evidence>
<evidence type="ECO:0000256" key="6">
    <source>
        <dbReference type="ARBA" id="ARBA00023136"/>
    </source>
</evidence>
<gene>
    <name evidence="9" type="ORF">AUR04nite_32770</name>
</gene>